<feature type="transmembrane region" description="Helical" evidence="12">
    <location>
        <begin position="165"/>
        <end position="188"/>
    </location>
</feature>
<accession>A0AAJ6DDS9</accession>
<dbReference type="InterPro" id="IPR050324">
    <property type="entry name" value="CDP-alcohol_PTase-I"/>
</dbReference>
<dbReference type="GO" id="GO:0016020">
    <property type="term" value="C:membrane"/>
    <property type="evidence" value="ECO:0007669"/>
    <property type="project" value="UniProtKB-SubCell"/>
</dbReference>
<evidence type="ECO:0000256" key="11">
    <source>
        <dbReference type="RuleBase" id="RU003750"/>
    </source>
</evidence>
<evidence type="ECO:0000256" key="7">
    <source>
        <dbReference type="ARBA" id="ARBA00023098"/>
    </source>
</evidence>
<dbReference type="EMBL" id="CP122566">
    <property type="protein sequence ID" value="WGH94182.1"/>
    <property type="molecule type" value="Genomic_DNA"/>
</dbReference>
<dbReference type="GO" id="GO:0016780">
    <property type="term" value="F:phosphotransferase activity, for other substituted phosphate groups"/>
    <property type="evidence" value="ECO:0007669"/>
    <property type="project" value="InterPro"/>
</dbReference>
<dbReference type="Pfam" id="PF01066">
    <property type="entry name" value="CDP-OH_P_transf"/>
    <property type="match status" value="1"/>
</dbReference>
<evidence type="ECO:0000256" key="10">
    <source>
        <dbReference type="ARBA" id="ARBA00023264"/>
    </source>
</evidence>
<feature type="transmembrane region" description="Helical" evidence="12">
    <location>
        <begin position="140"/>
        <end position="159"/>
    </location>
</feature>
<feature type="transmembrane region" description="Helical" evidence="12">
    <location>
        <begin position="105"/>
        <end position="128"/>
    </location>
</feature>
<evidence type="ECO:0000256" key="5">
    <source>
        <dbReference type="ARBA" id="ARBA00022692"/>
    </source>
</evidence>
<dbReference type="InterPro" id="IPR048254">
    <property type="entry name" value="CDP_ALCOHOL_P_TRANSF_CS"/>
</dbReference>
<dbReference type="EC" id="2.7.8.-" evidence="13"/>
<sequence length="235" mass="26282">MRLIGAGTRDDIDYVVTDRWLTIPNIITFVRFLLVPVFVWLLVIDEYVWAFITLVVLFSTDWIDGYLARRLNQISTVGKWLDPVADRIGIIIVVVSVALSGFAPWWLALSLIVPDLLLAILMAFLFLGSPELEVTVLGKVRTALLMIGIPALVLAQGVAESNWLNLIAYVFLIPGSAGHVLAAVDYAWRGIQKYNSLRSQNINPRHRRSWSMAYTHEPSEDLSHGLHERGSSASD</sequence>
<keyword evidence="6 12" id="KW-1133">Transmembrane helix</keyword>
<organism evidence="13 14">
    <name type="scientific">Auritidibacter ignavus</name>
    <dbReference type="NCBI Taxonomy" id="678932"/>
    <lineage>
        <taxon>Bacteria</taxon>
        <taxon>Bacillati</taxon>
        <taxon>Actinomycetota</taxon>
        <taxon>Actinomycetes</taxon>
        <taxon>Micrococcales</taxon>
        <taxon>Micrococcaceae</taxon>
        <taxon>Auritidibacter</taxon>
    </lineage>
</organism>
<dbReference type="RefSeq" id="WP_110101686.1">
    <property type="nucleotide sequence ID" value="NZ_CP122561.1"/>
</dbReference>
<dbReference type="AlphaFoldDB" id="A0AAJ6DDS9"/>
<comment type="similarity">
    <text evidence="2 11">Belongs to the CDP-alcohol phosphatidyltransferase class-I family.</text>
</comment>
<dbReference type="PROSITE" id="PS00379">
    <property type="entry name" value="CDP_ALCOHOL_P_TRANSF"/>
    <property type="match status" value="1"/>
</dbReference>
<evidence type="ECO:0000313" key="13">
    <source>
        <dbReference type="EMBL" id="WGH94182.1"/>
    </source>
</evidence>
<name>A0AAJ6DDS9_9MICC</name>
<proteinExistence type="inferred from homology"/>
<comment type="subcellular location">
    <subcellularLocation>
        <location evidence="1">Membrane</location>
        <topology evidence="1">Multi-pass membrane protein</topology>
    </subcellularLocation>
</comment>
<feature type="transmembrane region" description="Helical" evidence="12">
    <location>
        <begin position="47"/>
        <end position="68"/>
    </location>
</feature>
<feature type="transmembrane region" description="Helical" evidence="12">
    <location>
        <begin position="20"/>
        <end position="41"/>
    </location>
</feature>
<reference evidence="13 14" key="1">
    <citation type="submission" date="2023-03" db="EMBL/GenBank/DDBJ databases">
        <title>Complete genome sequences of several Auritidibacter ignavus strains isolated from ear infections.</title>
        <authorList>
            <person name="Baehr T."/>
            <person name="Baumhoegger A.M."/>
        </authorList>
    </citation>
    <scope>NUCLEOTIDE SEQUENCE [LARGE SCALE GENOMIC DNA]</scope>
    <source>
        <strain evidence="13 14">BABAE-6</strain>
    </source>
</reference>
<feature type="transmembrane region" description="Helical" evidence="12">
    <location>
        <begin position="80"/>
        <end position="99"/>
    </location>
</feature>
<keyword evidence="3" id="KW-0444">Lipid biosynthesis</keyword>
<keyword evidence="4 11" id="KW-0808">Transferase</keyword>
<keyword evidence="14" id="KW-1185">Reference proteome</keyword>
<dbReference type="PANTHER" id="PTHR14269">
    <property type="entry name" value="CDP-DIACYLGLYCEROL--GLYCEROL-3-PHOSPHATE 3-PHOSPHATIDYLTRANSFERASE-RELATED"/>
    <property type="match status" value="1"/>
</dbReference>
<dbReference type="PANTHER" id="PTHR14269:SF62">
    <property type="entry name" value="CDP-DIACYLGLYCEROL--GLYCEROL-3-PHOSPHATE 3-PHOSPHATIDYLTRANSFERASE 1, CHLOROPLASTIC"/>
    <property type="match status" value="1"/>
</dbReference>
<protein>
    <submittedName>
        <fullName evidence="13">CDP-alcohol phosphatidyltransferase family protein</fullName>
        <ecNumber evidence="13">2.7.8.-</ecNumber>
    </submittedName>
</protein>
<evidence type="ECO:0000256" key="4">
    <source>
        <dbReference type="ARBA" id="ARBA00022679"/>
    </source>
</evidence>
<keyword evidence="7" id="KW-0443">Lipid metabolism</keyword>
<keyword evidence="10" id="KW-1208">Phospholipid metabolism</keyword>
<evidence type="ECO:0000256" key="2">
    <source>
        <dbReference type="ARBA" id="ARBA00010441"/>
    </source>
</evidence>
<evidence type="ECO:0000256" key="6">
    <source>
        <dbReference type="ARBA" id="ARBA00022989"/>
    </source>
</evidence>
<keyword evidence="8 12" id="KW-0472">Membrane</keyword>
<dbReference type="Gene3D" id="1.20.120.1760">
    <property type="match status" value="1"/>
</dbReference>
<evidence type="ECO:0000256" key="9">
    <source>
        <dbReference type="ARBA" id="ARBA00023209"/>
    </source>
</evidence>
<dbReference type="InterPro" id="IPR043130">
    <property type="entry name" value="CDP-OH_PTrfase_TM_dom"/>
</dbReference>
<keyword evidence="9" id="KW-0594">Phospholipid biosynthesis</keyword>
<evidence type="ECO:0000256" key="8">
    <source>
        <dbReference type="ARBA" id="ARBA00023136"/>
    </source>
</evidence>
<evidence type="ECO:0000313" key="14">
    <source>
        <dbReference type="Proteomes" id="UP001224674"/>
    </source>
</evidence>
<gene>
    <name evidence="13" type="ORF">QDX21_05155</name>
</gene>
<dbReference type="Proteomes" id="UP001224674">
    <property type="component" value="Chromosome"/>
</dbReference>
<dbReference type="InterPro" id="IPR000462">
    <property type="entry name" value="CDP-OH_P_trans"/>
</dbReference>
<keyword evidence="5 12" id="KW-0812">Transmembrane</keyword>
<evidence type="ECO:0000256" key="1">
    <source>
        <dbReference type="ARBA" id="ARBA00004141"/>
    </source>
</evidence>
<evidence type="ECO:0000256" key="12">
    <source>
        <dbReference type="SAM" id="Phobius"/>
    </source>
</evidence>
<dbReference type="GO" id="GO:0046474">
    <property type="term" value="P:glycerophospholipid biosynthetic process"/>
    <property type="evidence" value="ECO:0007669"/>
    <property type="project" value="TreeGrafter"/>
</dbReference>
<evidence type="ECO:0000256" key="3">
    <source>
        <dbReference type="ARBA" id="ARBA00022516"/>
    </source>
</evidence>